<keyword evidence="3" id="KW-1185">Reference proteome</keyword>
<protein>
    <submittedName>
        <fullName evidence="2">Uncharacterized protein</fullName>
    </submittedName>
</protein>
<dbReference type="Proteomes" id="UP000283433">
    <property type="component" value="Unassembled WGS sequence"/>
</dbReference>
<dbReference type="EMBL" id="MBTA01000006">
    <property type="protein sequence ID" value="RKD18001.1"/>
    <property type="molecule type" value="Genomic_DNA"/>
</dbReference>
<sequence length="169" mass="19252">MENQEKKKMDYRWVIIMILIVVGAGLYFYQSYQLKHLRKDLSAQADSALSKQNKQLLKLSAKPLVWAIRSEMLRNNLDEINVFNTDLVKERNVTEITLLNAAGKIINSTDKKLEDTMAKPDYLALLKSDTVSVNSINDSLNLLVAPVMGYQSKLGAVILKYKVEKFRAE</sequence>
<feature type="transmembrane region" description="Helical" evidence="1">
    <location>
        <begin position="12"/>
        <end position="29"/>
    </location>
</feature>
<accession>A0A419S8F1</accession>
<evidence type="ECO:0000256" key="1">
    <source>
        <dbReference type="SAM" id="Phobius"/>
    </source>
</evidence>
<organism evidence="2 3">
    <name type="scientific">Pelobium manganitolerans</name>
    <dbReference type="NCBI Taxonomy" id="1842495"/>
    <lineage>
        <taxon>Bacteria</taxon>
        <taxon>Pseudomonadati</taxon>
        <taxon>Bacteroidota</taxon>
        <taxon>Sphingobacteriia</taxon>
        <taxon>Sphingobacteriales</taxon>
        <taxon>Sphingobacteriaceae</taxon>
        <taxon>Pelobium</taxon>
    </lineage>
</organism>
<keyword evidence="1" id="KW-0472">Membrane</keyword>
<dbReference type="OrthoDB" id="762648at2"/>
<keyword evidence="1" id="KW-1133">Transmembrane helix</keyword>
<evidence type="ECO:0000313" key="3">
    <source>
        <dbReference type="Proteomes" id="UP000283433"/>
    </source>
</evidence>
<dbReference type="AlphaFoldDB" id="A0A419S8F1"/>
<reference evidence="2 3" key="1">
    <citation type="submission" date="2016-07" db="EMBL/GenBank/DDBJ databases">
        <title>Genome of Pelobium manganitolerans.</title>
        <authorList>
            <person name="Wu S."/>
            <person name="Wang G."/>
        </authorList>
    </citation>
    <scope>NUCLEOTIDE SEQUENCE [LARGE SCALE GENOMIC DNA]</scope>
    <source>
        <strain evidence="2 3">YS-25</strain>
    </source>
</reference>
<gene>
    <name evidence="2" type="ORF">BCY91_16285</name>
</gene>
<comment type="caution">
    <text evidence="2">The sequence shown here is derived from an EMBL/GenBank/DDBJ whole genome shotgun (WGS) entry which is preliminary data.</text>
</comment>
<dbReference type="RefSeq" id="WP_120181071.1">
    <property type="nucleotide sequence ID" value="NZ_MBTA01000006.1"/>
</dbReference>
<name>A0A419S8F1_9SPHI</name>
<keyword evidence="1" id="KW-0812">Transmembrane</keyword>
<proteinExistence type="predicted"/>
<evidence type="ECO:0000313" key="2">
    <source>
        <dbReference type="EMBL" id="RKD18001.1"/>
    </source>
</evidence>